<dbReference type="Gene3D" id="3.20.20.140">
    <property type="entry name" value="Metal-dependent hydrolases"/>
    <property type="match status" value="1"/>
</dbReference>
<dbReference type="Pfam" id="PF01244">
    <property type="entry name" value="Peptidase_M19"/>
    <property type="match status" value="1"/>
</dbReference>
<dbReference type="EMBL" id="JBHSDT010000008">
    <property type="protein sequence ID" value="MFC4404508.1"/>
    <property type="molecule type" value="Genomic_DNA"/>
</dbReference>
<proteinExistence type="predicted"/>
<organism evidence="1 2">
    <name type="scientific">Gracilibacillus xinjiangensis</name>
    <dbReference type="NCBI Taxonomy" id="1193282"/>
    <lineage>
        <taxon>Bacteria</taxon>
        <taxon>Bacillati</taxon>
        <taxon>Bacillota</taxon>
        <taxon>Bacilli</taxon>
        <taxon>Bacillales</taxon>
        <taxon>Bacillaceae</taxon>
        <taxon>Gracilibacillus</taxon>
    </lineage>
</organism>
<dbReference type="Proteomes" id="UP001595882">
    <property type="component" value="Unassembled WGS sequence"/>
</dbReference>
<evidence type="ECO:0000313" key="2">
    <source>
        <dbReference type="Proteomes" id="UP001595882"/>
    </source>
</evidence>
<dbReference type="PANTHER" id="PTHR10443">
    <property type="entry name" value="MICROSOMAL DIPEPTIDASE"/>
    <property type="match status" value="1"/>
</dbReference>
<comment type="caution">
    <text evidence="1">The sequence shown here is derived from an EMBL/GenBank/DDBJ whole genome shotgun (WGS) entry which is preliminary data.</text>
</comment>
<reference evidence="2" key="1">
    <citation type="journal article" date="2019" name="Int. J. Syst. Evol. Microbiol.">
        <title>The Global Catalogue of Microorganisms (GCM) 10K type strain sequencing project: providing services to taxonomists for standard genome sequencing and annotation.</title>
        <authorList>
            <consortium name="The Broad Institute Genomics Platform"/>
            <consortium name="The Broad Institute Genome Sequencing Center for Infectious Disease"/>
            <person name="Wu L."/>
            <person name="Ma J."/>
        </authorList>
    </citation>
    <scope>NUCLEOTIDE SEQUENCE [LARGE SCALE GENOMIC DNA]</scope>
    <source>
        <strain evidence="2">CCUG 37865</strain>
    </source>
</reference>
<dbReference type="RefSeq" id="WP_390253241.1">
    <property type="nucleotide sequence ID" value="NZ_JBHSDT010000008.1"/>
</dbReference>
<evidence type="ECO:0000313" key="1">
    <source>
        <dbReference type="EMBL" id="MFC4404508.1"/>
    </source>
</evidence>
<dbReference type="InterPro" id="IPR032466">
    <property type="entry name" value="Metal_Hydrolase"/>
</dbReference>
<dbReference type="PANTHER" id="PTHR10443:SF12">
    <property type="entry name" value="DIPEPTIDASE"/>
    <property type="match status" value="1"/>
</dbReference>
<dbReference type="InterPro" id="IPR008257">
    <property type="entry name" value="Pept_M19"/>
</dbReference>
<sequence length="304" mass="34743">MIDCHCDALWKIWEHGYDFYNDPRLAVNYSKWMKSDVKVQCFAIFVPPNVPTEAKFAAGLQMVDTFYEKIIKPYPNVKLVINKQDILTLADNERGAMLTLEGLDLIGYDIFKLRTLIRLGVQMIGLSWNTPNLAIDGIMENRGAGLTEFGHEVIQLANQENIWVDLAHASYKGFYEAIELADHPVASHANVRAIVNHPRNLDNQQIITLTNKAGFIGINFVREFVANSSSAEYEDVFLHIKYLLELGLEDYIVFGSDFDGSDDLVYGLSSISDYPKFNKYLEGKLPYRLIEKMKWENFIKKIPC</sequence>
<dbReference type="SUPFAM" id="SSF51556">
    <property type="entry name" value="Metallo-dependent hydrolases"/>
    <property type="match status" value="1"/>
</dbReference>
<dbReference type="PROSITE" id="PS51365">
    <property type="entry name" value="RENAL_DIPEPTIDASE_2"/>
    <property type="match status" value="1"/>
</dbReference>
<accession>A0ABV8WZG1</accession>
<protein>
    <submittedName>
        <fullName evidence="1">Dipeptidase</fullName>
    </submittedName>
</protein>
<keyword evidence="2" id="KW-1185">Reference proteome</keyword>
<gene>
    <name evidence="1" type="ORF">ACFOY7_15685</name>
</gene>
<name>A0ABV8WZG1_9BACI</name>